<dbReference type="AlphaFoldDB" id="S3I8P2"/>
<proteinExistence type="predicted"/>
<keyword evidence="2" id="KW-1185">Reference proteome</keyword>
<dbReference type="STRING" id="990285.RGCCGE502_22700"/>
<dbReference type="EMBL" id="AEYE02000029">
    <property type="protein sequence ID" value="EPE95708.1"/>
    <property type="molecule type" value="Genomic_DNA"/>
</dbReference>
<comment type="caution">
    <text evidence="1">The sequence shown here is derived from an EMBL/GenBank/DDBJ whole genome shotgun (WGS) entry which is preliminary data.</text>
</comment>
<gene>
    <name evidence="1" type="ORF">RGCCGE502_22700</name>
</gene>
<accession>S3I8P2</accession>
<organism evidence="1 2">
    <name type="scientific">Rhizobium grahamii CCGE 502</name>
    <dbReference type="NCBI Taxonomy" id="990285"/>
    <lineage>
        <taxon>Bacteria</taxon>
        <taxon>Pseudomonadati</taxon>
        <taxon>Pseudomonadota</taxon>
        <taxon>Alphaproteobacteria</taxon>
        <taxon>Hyphomicrobiales</taxon>
        <taxon>Rhizobiaceae</taxon>
        <taxon>Rhizobium/Agrobacterium group</taxon>
        <taxon>Rhizobium</taxon>
    </lineage>
</organism>
<dbReference type="eggNOG" id="ENOG5033KNI">
    <property type="taxonomic scope" value="Bacteria"/>
</dbReference>
<dbReference type="HOGENOM" id="CLU_1169918_0_0_5"/>
<evidence type="ECO:0000313" key="1">
    <source>
        <dbReference type="EMBL" id="EPE95708.1"/>
    </source>
</evidence>
<dbReference type="RefSeq" id="WP_016556490.1">
    <property type="nucleotide sequence ID" value="NZ_AEYE02000029.1"/>
</dbReference>
<sequence>MTDMIVWPRDLLIPKECRPNIVPFTRTGGRSLGGVQPSIRTDLGFWTVELNSVLLDTPARLKTFEAIKDFLSGSAGRVAVPVYAFKRAPYETGAYEPPVEVPHDDNATLEDGTEYLQGAISAISVGTTAIGSTTIKIRVIKGGDDITGALFSVNHALYRIGQTLDRTGDVFTVKISPTIRELIPDGADLDFDQPTCLCNLSEDTGMNSGENIEGYEFVSLSFTEDTNYWSLLALGLI</sequence>
<protein>
    <submittedName>
        <fullName evidence="1">Uncharacterized protein</fullName>
    </submittedName>
</protein>
<evidence type="ECO:0000313" key="2">
    <source>
        <dbReference type="Proteomes" id="UP000014411"/>
    </source>
</evidence>
<dbReference type="Proteomes" id="UP000014411">
    <property type="component" value="Unassembled WGS sequence"/>
</dbReference>
<name>S3I8P2_9HYPH</name>
<reference evidence="1 2" key="1">
    <citation type="journal article" date="2012" name="J. Bacteriol.">
        <title>Genome sequence of Rhizobium grahamii CCGE502, a broad-host-range symbiont with low nodulation competitiveness in Phaseolus vulgaris.</title>
        <authorList>
            <person name="Althabegoiti M.J."/>
            <person name="Lozano L."/>
            <person name="Torres-Tejerizo G."/>
            <person name="Ormeno-Orrillo E."/>
            <person name="Rogel M.A."/>
            <person name="Gonzalez V."/>
            <person name="Martinez-Romero E."/>
        </authorList>
    </citation>
    <scope>NUCLEOTIDE SEQUENCE [LARGE SCALE GENOMIC DNA]</scope>
    <source>
        <strain evidence="1 2">CCGE 502</strain>
    </source>
</reference>